<dbReference type="GO" id="GO:0008757">
    <property type="term" value="F:S-adenosylmethionine-dependent methyltransferase activity"/>
    <property type="evidence" value="ECO:0007669"/>
    <property type="project" value="InterPro"/>
</dbReference>
<keyword evidence="3" id="KW-0808">Transferase</keyword>
<feature type="compositionally biased region" description="Pro residues" evidence="1">
    <location>
        <begin position="1"/>
        <end position="12"/>
    </location>
</feature>
<reference evidence="3 4" key="1">
    <citation type="submission" date="2017-06" db="EMBL/GenBank/DDBJ databases">
        <authorList>
            <person name="Kim H.J."/>
            <person name="Triplett B.A."/>
        </authorList>
    </citation>
    <scope>NUCLEOTIDE SEQUENCE [LARGE SCALE GENOMIC DNA]</scope>
    <source>
        <strain evidence="3 4">DSM 45207</strain>
    </source>
</reference>
<dbReference type="AlphaFoldDB" id="A0A238VL01"/>
<dbReference type="CDD" id="cd02440">
    <property type="entry name" value="AdoMet_MTases"/>
    <property type="match status" value="1"/>
</dbReference>
<dbReference type="SUPFAM" id="SSF53335">
    <property type="entry name" value="S-adenosyl-L-methionine-dependent methyltransferases"/>
    <property type="match status" value="1"/>
</dbReference>
<protein>
    <submittedName>
        <fullName evidence="3">Methyltransferase domain-containing protein</fullName>
    </submittedName>
</protein>
<dbReference type="EMBL" id="FZNW01000003">
    <property type="protein sequence ID" value="SNR35070.1"/>
    <property type="molecule type" value="Genomic_DNA"/>
</dbReference>
<sequence length="336" mass="37297">MDPTPTGVPPSGRPHASAEEVEAAFDDPKLANVLYHDWEAGTYDHKWSISYDERCISYAVDIFRAVAGEEAAPYPTAMELGSGTGFFLLNLMQGGVVKRGSVTDLSPGMVETALRNAEHLGLDVDGRVADAERIPYPDDSFDLVIGHAVLHHIPDVQEAFREVLRVLKPGGRFVFAGEPSRIGDRYARRLGQLTWWLTTTVTRLPALRDWRKPQRELDESSRAAALEAVVDIHTFDPGELERTAMRAGAADVHAVTEELSAAIVGWPIRTIEAAVPESRLTPRWRWYAYKTWLTLSSVDRNVLSRVLPRRLFYNVMITGTKPRGPVALSPDNGMRG</sequence>
<dbReference type="Proteomes" id="UP000198348">
    <property type="component" value="Unassembled WGS sequence"/>
</dbReference>
<dbReference type="Gene3D" id="3.40.50.150">
    <property type="entry name" value="Vaccinia Virus protein VP39"/>
    <property type="match status" value="1"/>
</dbReference>
<dbReference type="GO" id="GO:0032259">
    <property type="term" value="P:methylation"/>
    <property type="evidence" value="ECO:0007669"/>
    <property type="project" value="UniProtKB-KW"/>
</dbReference>
<feature type="region of interest" description="Disordered" evidence="1">
    <location>
        <begin position="1"/>
        <end position="20"/>
    </location>
</feature>
<name>A0A238VL01_9PSEU</name>
<evidence type="ECO:0000313" key="4">
    <source>
        <dbReference type="Proteomes" id="UP000198348"/>
    </source>
</evidence>
<proteinExistence type="predicted"/>
<dbReference type="PANTHER" id="PTHR42912">
    <property type="entry name" value="METHYLTRANSFERASE"/>
    <property type="match status" value="1"/>
</dbReference>
<dbReference type="InterPro" id="IPR013216">
    <property type="entry name" value="Methyltransf_11"/>
</dbReference>
<dbReference type="InterPro" id="IPR050508">
    <property type="entry name" value="Methyltransf_Superfamily"/>
</dbReference>
<keyword evidence="3" id="KW-0489">Methyltransferase</keyword>
<evidence type="ECO:0000313" key="3">
    <source>
        <dbReference type="EMBL" id="SNR35070.1"/>
    </source>
</evidence>
<accession>A0A238VL01</accession>
<keyword evidence="4" id="KW-1185">Reference proteome</keyword>
<dbReference type="RefSeq" id="WP_245818520.1">
    <property type="nucleotide sequence ID" value="NZ_FZNW01000003.1"/>
</dbReference>
<organism evidence="3 4">
    <name type="scientific">Haloechinothrix alba</name>
    <dbReference type="NCBI Taxonomy" id="664784"/>
    <lineage>
        <taxon>Bacteria</taxon>
        <taxon>Bacillati</taxon>
        <taxon>Actinomycetota</taxon>
        <taxon>Actinomycetes</taxon>
        <taxon>Pseudonocardiales</taxon>
        <taxon>Pseudonocardiaceae</taxon>
        <taxon>Haloechinothrix</taxon>
    </lineage>
</organism>
<gene>
    <name evidence="3" type="ORF">SAMN06265360_10351</name>
</gene>
<evidence type="ECO:0000256" key="1">
    <source>
        <dbReference type="SAM" id="MobiDB-lite"/>
    </source>
</evidence>
<dbReference type="InterPro" id="IPR029063">
    <property type="entry name" value="SAM-dependent_MTases_sf"/>
</dbReference>
<dbReference type="Pfam" id="PF08241">
    <property type="entry name" value="Methyltransf_11"/>
    <property type="match status" value="1"/>
</dbReference>
<dbReference type="PANTHER" id="PTHR42912:SF93">
    <property type="entry name" value="N6-ADENOSINE-METHYLTRANSFERASE TMT1A"/>
    <property type="match status" value="1"/>
</dbReference>
<evidence type="ECO:0000259" key="2">
    <source>
        <dbReference type="Pfam" id="PF08241"/>
    </source>
</evidence>
<feature type="domain" description="Methyltransferase type 11" evidence="2">
    <location>
        <begin position="79"/>
        <end position="175"/>
    </location>
</feature>